<evidence type="ECO:0000313" key="1">
    <source>
        <dbReference type="EMBL" id="EPS94646.1"/>
    </source>
</evidence>
<evidence type="ECO:0000313" key="2">
    <source>
        <dbReference type="Proteomes" id="UP000015241"/>
    </source>
</evidence>
<keyword evidence="2" id="KW-1185">Reference proteome</keyword>
<dbReference type="AlphaFoldDB" id="S8DME5"/>
<gene>
    <name evidence="1" type="ORF">FOMPIDRAFT_16843</name>
</gene>
<protein>
    <submittedName>
        <fullName evidence="1">Uncharacterized protein</fullName>
    </submittedName>
</protein>
<dbReference type="HOGENOM" id="CLU_093362_1_0_1"/>
<dbReference type="InParanoid" id="S8DME5"/>
<name>S8DME5_FOMSC</name>
<feature type="non-terminal residue" evidence="1">
    <location>
        <position position="160"/>
    </location>
</feature>
<accession>S8DME5</accession>
<dbReference type="EMBL" id="KE504226">
    <property type="protein sequence ID" value="EPS94646.1"/>
    <property type="molecule type" value="Genomic_DNA"/>
</dbReference>
<dbReference type="Proteomes" id="UP000015241">
    <property type="component" value="Unassembled WGS sequence"/>
</dbReference>
<reference evidence="1 2" key="1">
    <citation type="journal article" date="2012" name="Science">
        <title>The Paleozoic origin of enzymatic lignin decomposition reconstructed from 31 fungal genomes.</title>
        <authorList>
            <person name="Floudas D."/>
            <person name="Binder M."/>
            <person name="Riley R."/>
            <person name="Barry K."/>
            <person name="Blanchette R.A."/>
            <person name="Henrissat B."/>
            <person name="Martinez A.T."/>
            <person name="Otillar R."/>
            <person name="Spatafora J.W."/>
            <person name="Yadav J.S."/>
            <person name="Aerts A."/>
            <person name="Benoit I."/>
            <person name="Boyd A."/>
            <person name="Carlson A."/>
            <person name="Copeland A."/>
            <person name="Coutinho P.M."/>
            <person name="de Vries R.P."/>
            <person name="Ferreira P."/>
            <person name="Findley K."/>
            <person name="Foster B."/>
            <person name="Gaskell J."/>
            <person name="Glotzer D."/>
            <person name="Gorecki P."/>
            <person name="Heitman J."/>
            <person name="Hesse C."/>
            <person name="Hori C."/>
            <person name="Igarashi K."/>
            <person name="Jurgens J.A."/>
            <person name="Kallen N."/>
            <person name="Kersten P."/>
            <person name="Kohler A."/>
            <person name="Kuees U."/>
            <person name="Kumar T.K.A."/>
            <person name="Kuo A."/>
            <person name="LaButti K."/>
            <person name="Larrondo L.F."/>
            <person name="Lindquist E."/>
            <person name="Ling A."/>
            <person name="Lombard V."/>
            <person name="Lucas S."/>
            <person name="Lundell T."/>
            <person name="Martin R."/>
            <person name="McLaughlin D.J."/>
            <person name="Morgenstern I."/>
            <person name="Morin E."/>
            <person name="Murat C."/>
            <person name="Nagy L.G."/>
            <person name="Nolan M."/>
            <person name="Ohm R.A."/>
            <person name="Patyshakuliyeva A."/>
            <person name="Rokas A."/>
            <person name="Ruiz-Duenas F.J."/>
            <person name="Sabat G."/>
            <person name="Salamov A."/>
            <person name="Samejima M."/>
            <person name="Schmutz J."/>
            <person name="Slot J.C."/>
            <person name="St John F."/>
            <person name="Stenlid J."/>
            <person name="Sun H."/>
            <person name="Sun S."/>
            <person name="Syed K."/>
            <person name="Tsang A."/>
            <person name="Wiebenga A."/>
            <person name="Young D."/>
            <person name="Pisabarro A."/>
            <person name="Eastwood D.C."/>
            <person name="Martin F."/>
            <person name="Cullen D."/>
            <person name="Grigoriev I.V."/>
            <person name="Hibbett D.S."/>
        </authorList>
    </citation>
    <scope>NUCLEOTIDE SEQUENCE</scope>
    <source>
        <strain evidence="2">FP-58527</strain>
    </source>
</reference>
<dbReference type="OrthoDB" id="2205812at2759"/>
<proteinExistence type="predicted"/>
<sequence length="160" mass="18541">MKSSLPIWYHLGATRKLRRLNNTRTSDCLRTNHNVLVVADVLRITNRHCYRRERVSQNDYTPDDCTCRECTEDRRNGCKHPWRCCKEAEKILKEVHPKWHPHITSPRDGLSLTKRRTDINEDALAEGGTLTFNPSLTQSGNLDEAFRVLVDPEVHKEPPA</sequence>
<organism evidence="1 2">
    <name type="scientific">Fomitopsis schrenkii</name>
    <name type="common">Brown rot fungus</name>
    <dbReference type="NCBI Taxonomy" id="2126942"/>
    <lineage>
        <taxon>Eukaryota</taxon>
        <taxon>Fungi</taxon>
        <taxon>Dikarya</taxon>
        <taxon>Basidiomycota</taxon>
        <taxon>Agaricomycotina</taxon>
        <taxon>Agaricomycetes</taxon>
        <taxon>Polyporales</taxon>
        <taxon>Fomitopsis</taxon>
    </lineage>
</organism>